<feature type="region of interest" description="Disordered" evidence="2">
    <location>
        <begin position="43"/>
        <end position="67"/>
    </location>
</feature>
<sequence length="389" mass="46210">MYKIVVKFNLNRTFSISNKDEMCAEPAEGIFSFTQQGQTHPICYPKDDFHSSQSSRASRSPRNRKVTKFDRAKKTLLEGKELKNPDPSLFPDLTESLKTDYENLMKSGKVKDSQKVYNAFKKSIEIEKNLQAYQKVNEIQEDILNRLNSAKQEKKNMEKTIKNTERNMGIYFEREEEELIQKQDDEFEQFNESWESEKKQRNYNKTSEQLRLLRTQADKLLLNKQYQESAICEKKANELEMMEMMQKNNEMNYDYSNSLQKLREKHAKEQKVLKGRQKMRRTEFISIKNSELKKIDSKIAKIEVEYQKSNEPYFINRIRKSFELTSSKDEQNKETPRARVYRNVGKKDIIVAEFNEIPLPPLRPEERIYKATMLRKSATITPRRMSSNY</sequence>
<dbReference type="AlphaFoldDB" id="A0A1J4KJU9"/>
<evidence type="ECO:0000313" key="4">
    <source>
        <dbReference type="Proteomes" id="UP000179807"/>
    </source>
</evidence>
<proteinExistence type="predicted"/>
<keyword evidence="4" id="KW-1185">Reference proteome</keyword>
<dbReference type="Proteomes" id="UP000179807">
    <property type="component" value="Unassembled WGS sequence"/>
</dbReference>
<dbReference type="GeneID" id="94835350"/>
<dbReference type="RefSeq" id="XP_068364522.1">
    <property type="nucleotide sequence ID" value="XM_068500646.1"/>
</dbReference>
<feature type="coiled-coil region" evidence="1">
    <location>
        <begin position="133"/>
        <end position="167"/>
    </location>
</feature>
<name>A0A1J4KJU9_9EUKA</name>
<dbReference type="PANTHER" id="PTHR47026">
    <property type="entry name" value="PIGMENTOSA GTPASE REGULATOR-LIKE PROTEIN, PUTATIVE-RELATED"/>
    <property type="match status" value="1"/>
</dbReference>
<accession>A0A1J4KJU9</accession>
<evidence type="ECO:0000256" key="2">
    <source>
        <dbReference type="SAM" id="MobiDB-lite"/>
    </source>
</evidence>
<dbReference type="VEuPathDB" id="TrichDB:TRFO_19194"/>
<keyword evidence="1" id="KW-0175">Coiled coil</keyword>
<gene>
    <name evidence="3" type="ORF">TRFO_19194</name>
</gene>
<protein>
    <submittedName>
        <fullName evidence="3">Uncharacterized protein</fullName>
    </submittedName>
</protein>
<dbReference type="EMBL" id="MLAK01000589">
    <property type="protein sequence ID" value="OHT11386.1"/>
    <property type="molecule type" value="Genomic_DNA"/>
</dbReference>
<reference evidence="3" key="1">
    <citation type="submission" date="2016-10" db="EMBL/GenBank/DDBJ databases">
        <authorList>
            <person name="Benchimol M."/>
            <person name="Almeida L.G."/>
            <person name="Vasconcelos A.T."/>
            <person name="Perreira-Neves A."/>
            <person name="Rosa I.A."/>
            <person name="Tasca T."/>
            <person name="Bogo M.R."/>
            <person name="de Souza W."/>
        </authorList>
    </citation>
    <scope>NUCLEOTIDE SEQUENCE [LARGE SCALE GENOMIC DNA]</scope>
    <source>
        <strain evidence="3">K</strain>
    </source>
</reference>
<evidence type="ECO:0000256" key="1">
    <source>
        <dbReference type="SAM" id="Coils"/>
    </source>
</evidence>
<dbReference type="PANTHER" id="PTHR47026:SF2">
    <property type="entry name" value="FLAGELLAR ASSOCIATED PROTEIN"/>
    <property type="match status" value="1"/>
</dbReference>
<comment type="caution">
    <text evidence="3">The sequence shown here is derived from an EMBL/GenBank/DDBJ whole genome shotgun (WGS) entry which is preliminary data.</text>
</comment>
<organism evidence="3 4">
    <name type="scientific">Tritrichomonas foetus</name>
    <dbReference type="NCBI Taxonomy" id="1144522"/>
    <lineage>
        <taxon>Eukaryota</taxon>
        <taxon>Metamonada</taxon>
        <taxon>Parabasalia</taxon>
        <taxon>Tritrichomonadida</taxon>
        <taxon>Tritrichomonadidae</taxon>
        <taxon>Tritrichomonas</taxon>
    </lineage>
</organism>
<evidence type="ECO:0000313" key="3">
    <source>
        <dbReference type="EMBL" id="OHT11386.1"/>
    </source>
</evidence>